<feature type="signal peptide" evidence="3">
    <location>
        <begin position="1"/>
        <end position="19"/>
    </location>
</feature>
<dbReference type="InterPro" id="IPR050316">
    <property type="entry name" value="Tyrosinase/Hemocyanin"/>
</dbReference>
<keyword evidence="3" id="KW-0732">Signal</keyword>
<dbReference type="PRINTS" id="PR00092">
    <property type="entry name" value="TYROSINASE"/>
</dbReference>
<dbReference type="Pfam" id="PF00264">
    <property type="entry name" value="Tyrosinase"/>
    <property type="match status" value="1"/>
</dbReference>
<feature type="chain" id="PRO_5044784774" description="Tyrosinase copper-binding domain-containing protein" evidence="3">
    <location>
        <begin position="20"/>
        <end position="687"/>
    </location>
</feature>
<reference evidence="6 7" key="1">
    <citation type="submission" date="2024-11" db="EMBL/GenBank/DDBJ databases">
        <title>Chromosome-level genome assembly of the freshwater bivalve Anodonta woodiana.</title>
        <authorList>
            <person name="Chen X."/>
        </authorList>
    </citation>
    <scope>NUCLEOTIDE SEQUENCE [LARGE SCALE GENOMIC DNA]</scope>
    <source>
        <strain evidence="6">MN2024</strain>
        <tissue evidence="6">Gills</tissue>
    </source>
</reference>
<evidence type="ECO:0000256" key="2">
    <source>
        <dbReference type="ARBA" id="ARBA00023008"/>
    </source>
</evidence>
<feature type="domain" description="Tyrosinase copper-binding" evidence="5">
    <location>
        <begin position="338"/>
        <end position="349"/>
    </location>
</feature>
<keyword evidence="1" id="KW-0479">Metal-binding</keyword>
<dbReference type="EMBL" id="JBJQND010000015">
    <property type="protein sequence ID" value="KAL3851683.1"/>
    <property type="molecule type" value="Genomic_DNA"/>
</dbReference>
<dbReference type="Gene3D" id="1.10.1280.10">
    <property type="entry name" value="Di-copper center containing domain from catechol oxidase"/>
    <property type="match status" value="1"/>
</dbReference>
<evidence type="ECO:0000313" key="6">
    <source>
        <dbReference type="EMBL" id="KAL3851683.1"/>
    </source>
</evidence>
<accession>A0ABD3UTI4</accession>
<dbReference type="GO" id="GO:0046872">
    <property type="term" value="F:metal ion binding"/>
    <property type="evidence" value="ECO:0007669"/>
    <property type="project" value="UniProtKB-KW"/>
</dbReference>
<evidence type="ECO:0000313" key="7">
    <source>
        <dbReference type="Proteomes" id="UP001634394"/>
    </source>
</evidence>
<comment type="caution">
    <text evidence="6">The sequence shown here is derived from an EMBL/GenBank/DDBJ whole genome shotgun (WGS) entry which is preliminary data.</text>
</comment>
<gene>
    <name evidence="6" type="ORF">ACJMK2_015410</name>
</gene>
<dbReference type="InterPro" id="IPR002227">
    <property type="entry name" value="Tyrosinase_Cu-bd"/>
</dbReference>
<name>A0ABD3UTI4_SINWO</name>
<dbReference type="AlphaFoldDB" id="A0ABD3UTI4"/>
<sequence length="687" mass="78934">MSTLLKSLFVIVLVSPAFGSLEEMQLPRILQRCLDDPHHRADFTRSVGERDYKMCTNEYMMYTDKISWAWLNSTRQTDGLIREKESLDDLPISVPGSVGVSDKGPLESLLKSDFSPEFDFRSGKKLKTSNENKSVNKRILPHIDMENGPKSGFRIRREYRTLSDSEREAYHAAIKRLKESGIYSELAKLHQGPALKELHNGPNFLSWHRVYLILYEEALRQIDSSVSVPYWDYTLDYELEDPTQSIMWTSLFMGNGDGVVSTGPSAGWQAFDAPLIRNIGEKRILMSKENINQILSRNRTADITHPRGKDMFNLEMYHNDIHDWVGGDMSDLNLAPYDPLFYMHHAFIDYIWEQFRIKQYSMGINASRDFPDTNVTIQAPDRAMHGFEQFRNIDGYSDVWTKKWFTYKTQPSCSVQSPSCGSPYLECRLERRRCVSKTKNFVFRKSDVADHQRKDVLMFETTKTSNDRRAEVNNICKSLQKPYQNTFFLNGVSDIDQWVYIPIKLIYVRPNGHRFQSFPIRNGKPQFEEDVYFPSDHSFVTNMDANVSPKSYTGCEIDPSGAGFIYIESYGLNYMGSYTETAIVDHRLPVGSTMAYVGVKRPGWEATEVLLTAHDRCGRMCRPRCMIPDSRPPIYRECSGAVRITGSSPALFGNSISSASSRFWYKLDGDLDDIIVNLAFICDQQEQ</sequence>
<evidence type="ECO:0000259" key="5">
    <source>
        <dbReference type="PROSITE" id="PS00498"/>
    </source>
</evidence>
<dbReference type="SUPFAM" id="SSF48056">
    <property type="entry name" value="Di-copper centre-containing domain"/>
    <property type="match status" value="1"/>
</dbReference>
<keyword evidence="2" id="KW-0186">Copper</keyword>
<proteinExistence type="predicted"/>
<evidence type="ECO:0000256" key="3">
    <source>
        <dbReference type="SAM" id="SignalP"/>
    </source>
</evidence>
<evidence type="ECO:0000259" key="4">
    <source>
        <dbReference type="PROSITE" id="PS00497"/>
    </source>
</evidence>
<dbReference type="Proteomes" id="UP001634394">
    <property type="component" value="Unassembled WGS sequence"/>
</dbReference>
<feature type="domain" description="Tyrosinase copper-binding" evidence="4">
    <location>
        <begin position="199"/>
        <end position="216"/>
    </location>
</feature>
<evidence type="ECO:0000256" key="1">
    <source>
        <dbReference type="ARBA" id="ARBA00022723"/>
    </source>
</evidence>
<protein>
    <recommendedName>
        <fullName evidence="4 5">Tyrosinase copper-binding domain-containing protein</fullName>
    </recommendedName>
</protein>
<dbReference type="PANTHER" id="PTHR11474">
    <property type="entry name" value="TYROSINASE FAMILY MEMBER"/>
    <property type="match status" value="1"/>
</dbReference>
<keyword evidence="7" id="KW-1185">Reference proteome</keyword>
<dbReference type="PANTHER" id="PTHR11474:SF126">
    <property type="entry name" value="TYROSINASE-LIKE PROTEIN TYR-1-RELATED"/>
    <property type="match status" value="1"/>
</dbReference>
<organism evidence="6 7">
    <name type="scientific">Sinanodonta woodiana</name>
    <name type="common">Chinese pond mussel</name>
    <name type="synonym">Anodonta woodiana</name>
    <dbReference type="NCBI Taxonomy" id="1069815"/>
    <lineage>
        <taxon>Eukaryota</taxon>
        <taxon>Metazoa</taxon>
        <taxon>Spiralia</taxon>
        <taxon>Lophotrochozoa</taxon>
        <taxon>Mollusca</taxon>
        <taxon>Bivalvia</taxon>
        <taxon>Autobranchia</taxon>
        <taxon>Heteroconchia</taxon>
        <taxon>Palaeoheterodonta</taxon>
        <taxon>Unionida</taxon>
        <taxon>Unionoidea</taxon>
        <taxon>Unionidae</taxon>
        <taxon>Unioninae</taxon>
        <taxon>Sinanodonta</taxon>
    </lineage>
</organism>
<dbReference type="PROSITE" id="PS00497">
    <property type="entry name" value="TYROSINASE_1"/>
    <property type="match status" value="1"/>
</dbReference>
<dbReference type="PROSITE" id="PS00498">
    <property type="entry name" value="TYROSINASE_2"/>
    <property type="match status" value="1"/>
</dbReference>
<dbReference type="InterPro" id="IPR008922">
    <property type="entry name" value="Di-copper_centre_dom_sf"/>
</dbReference>